<dbReference type="GO" id="GO:0031470">
    <property type="term" value="C:carboxysome"/>
    <property type="evidence" value="ECO:0007669"/>
    <property type="project" value="UniProtKB-ARBA"/>
</dbReference>
<dbReference type="Gene3D" id="2.160.10.10">
    <property type="entry name" value="Hexapeptide repeat proteins"/>
    <property type="match status" value="1"/>
</dbReference>
<gene>
    <name evidence="3" type="ordered locus">syc0017_d</name>
</gene>
<accession>A0A0H3JYS5</accession>
<dbReference type="InterPro" id="IPR051159">
    <property type="entry name" value="Hexapeptide_acetyltransf"/>
</dbReference>
<dbReference type="GeneID" id="72430409"/>
<evidence type="ECO:0000313" key="4">
    <source>
        <dbReference type="Proteomes" id="UP000001175"/>
    </source>
</evidence>
<dbReference type="PANTHER" id="PTHR23416:SF23">
    <property type="entry name" value="ACETYLTRANSFERASE C18B11.09C-RELATED"/>
    <property type="match status" value="1"/>
</dbReference>
<evidence type="ECO:0000313" key="3">
    <source>
        <dbReference type="EMBL" id="BAD78207.1"/>
    </source>
</evidence>
<dbReference type="EMBL" id="AP008231">
    <property type="protein sequence ID" value="BAD78207.1"/>
    <property type="molecule type" value="Genomic_DNA"/>
</dbReference>
<protein>
    <recommendedName>
        <fullName evidence="5">Acyltransferase</fullName>
    </recommendedName>
</protein>
<dbReference type="AlphaFoldDB" id="A0A0H3JYS5"/>
<organism evidence="3 4">
    <name type="scientific">Synechococcus sp. (strain ATCC 27144 / PCC 6301 / SAUG 1402/1)</name>
    <name type="common">Anacystis nidulans</name>
    <dbReference type="NCBI Taxonomy" id="269084"/>
    <lineage>
        <taxon>Bacteria</taxon>
        <taxon>Bacillati</taxon>
        <taxon>Cyanobacteriota</taxon>
        <taxon>Cyanophyceae</taxon>
        <taxon>Synechococcales</taxon>
        <taxon>Synechococcaceae</taxon>
        <taxon>Synechococcus</taxon>
    </lineage>
</organism>
<dbReference type="GO" id="GO:0043886">
    <property type="term" value="F:structural constituent of carboxysome shell"/>
    <property type="evidence" value="ECO:0007669"/>
    <property type="project" value="UniProtKB-ARBA"/>
</dbReference>
<reference evidence="3 4" key="1">
    <citation type="journal article" date="2007" name="Photosyn. Res.">
        <title>Complete nucleotide sequence of the freshwater unicellular cyanobacterium Synechococcus elongatus PCC 6301 chromosome: gene content and organization.</title>
        <authorList>
            <person name="Sugita C."/>
            <person name="Ogata K."/>
            <person name="Shikata M."/>
            <person name="Jikuya H."/>
            <person name="Takano J."/>
            <person name="Furumichi M."/>
            <person name="Kanehisa M."/>
            <person name="Omata T."/>
            <person name="Sugiura M."/>
            <person name="Sugita M."/>
        </authorList>
    </citation>
    <scope>NUCLEOTIDE SEQUENCE [LARGE SCALE GENOMIC DNA]</scope>
    <source>
        <strain evidence="4">ATCC 27144 / PCC 6301 / SAUG 1402/1</strain>
    </source>
</reference>
<dbReference type="RefSeq" id="WP_011242330.1">
    <property type="nucleotide sequence ID" value="NC_006576.1"/>
</dbReference>
<dbReference type="GO" id="GO:0005829">
    <property type="term" value="C:cytosol"/>
    <property type="evidence" value="ECO:0007669"/>
    <property type="project" value="TreeGrafter"/>
</dbReference>
<dbReference type="InterPro" id="IPR011004">
    <property type="entry name" value="Trimer_LpxA-like_sf"/>
</dbReference>
<comment type="similarity">
    <text evidence="1">Belongs to the transferase hexapeptide repeat family.</text>
</comment>
<dbReference type="PANTHER" id="PTHR23416">
    <property type="entry name" value="SIALIC ACID SYNTHASE-RELATED"/>
    <property type="match status" value="1"/>
</dbReference>
<dbReference type="GO" id="GO:0008374">
    <property type="term" value="F:O-acyltransferase activity"/>
    <property type="evidence" value="ECO:0007669"/>
    <property type="project" value="TreeGrafter"/>
</dbReference>
<dbReference type="eggNOG" id="COG0110">
    <property type="taxonomic scope" value="Bacteria"/>
</dbReference>
<dbReference type="Proteomes" id="UP000001175">
    <property type="component" value="Chromosome"/>
</dbReference>
<evidence type="ECO:0008006" key="5">
    <source>
        <dbReference type="Google" id="ProtNLM"/>
    </source>
</evidence>
<dbReference type="CDD" id="cd04647">
    <property type="entry name" value="LbH_MAT_like"/>
    <property type="match status" value="1"/>
</dbReference>
<keyword evidence="2" id="KW-0808">Transferase</keyword>
<dbReference type="KEGG" id="syc:syc0017_d"/>
<evidence type="ECO:0000256" key="1">
    <source>
        <dbReference type="ARBA" id="ARBA00007274"/>
    </source>
</evidence>
<evidence type="ECO:0000256" key="2">
    <source>
        <dbReference type="ARBA" id="ARBA00022679"/>
    </source>
</evidence>
<dbReference type="SUPFAM" id="SSF51161">
    <property type="entry name" value="Trimeric LpxA-like enzymes"/>
    <property type="match status" value="1"/>
</dbReference>
<name>A0A0H3JYS5_SYNP6</name>
<proteinExistence type="inferred from homology"/>
<sequence>MLRSLLRGLRRRWSWHQPAWRARFYQWLYPQIQADRVGRHLQLSGEERIWIAPGCIIHDEVELVAKAGARIRIGPGCTLYPRTKLLAYSGDLVLEGDVSVNSFAIVFANSGTSIGRMTRIASHAVINPTEHRYDDPTRPIDDQPISNRPVQIGADCWICTAAIVRGGTQLGDGSIVGAQALTRGSYPAGSVLVGSPARILKQRTVLADPTQQQTSLAIEHQDAL</sequence>